<proteinExistence type="predicted"/>
<gene>
    <name evidence="2" type="ORF">Cylst_5385</name>
</gene>
<protein>
    <submittedName>
        <fullName evidence="2">Uncharacterized protein</fullName>
    </submittedName>
</protein>
<dbReference type="EMBL" id="CP003642">
    <property type="protein sequence ID" value="AFZ27407.1"/>
    <property type="molecule type" value="Genomic_DNA"/>
</dbReference>
<dbReference type="Proteomes" id="UP000010475">
    <property type="component" value="Chromosome"/>
</dbReference>
<reference evidence="2 3" key="1">
    <citation type="submission" date="2012-06" db="EMBL/GenBank/DDBJ databases">
        <title>Finished chromosome of genome of Cylindrospermum stagnale PCC 7417.</title>
        <authorList>
            <consortium name="US DOE Joint Genome Institute"/>
            <person name="Gugger M."/>
            <person name="Coursin T."/>
            <person name="Rippka R."/>
            <person name="Tandeau De Marsac N."/>
            <person name="Huntemann M."/>
            <person name="Wei C.-L."/>
            <person name="Han J."/>
            <person name="Detter J.C."/>
            <person name="Han C."/>
            <person name="Tapia R."/>
            <person name="Chen A."/>
            <person name="Kyrpides N."/>
            <person name="Mavromatis K."/>
            <person name="Markowitz V."/>
            <person name="Szeto E."/>
            <person name="Ivanova N."/>
            <person name="Pagani I."/>
            <person name="Pati A."/>
            <person name="Goodwin L."/>
            <person name="Nordberg H.P."/>
            <person name="Cantor M.N."/>
            <person name="Hua S.X."/>
            <person name="Woyke T."/>
            <person name="Kerfeld C.A."/>
        </authorList>
    </citation>
    <scope>NUCLEOTIDE SEQUENCE [LARGE SCALE GENOMIC DNA]</scope>
    <source>
        <strain evidence="2 3">PCC 7417</strain>
    </source>
</reference>
<dbReference type="KEGG" id="csg:Cylst_5385"/>
<organism evidence="2 3">
    <name type="scientific">Cylindrospermum stagnale PCC 7417</name>
    <dbReference type="NCBI Taxonomy" id="56107"/>
    <lineage>
        <taxon>Bacteria</taxon>
        <taxon>Bacillati</taxon>
        <taxon>Cyanobacteriota</taxon>
        <taxon>Cyanophyceae</taxon>
        <taxon>Nostocales</taxon>
        <taxon>Nostocaceae</taxon>
        <taxon>Cylindrospermum</taxon>
    </lineage>
</organism>
<dbReference type="RefSeq" id="WP_015210642.1">
    <property type="nucleotide sequence ID" value="NC_019757.1"/>
</dbReference>
<accession>K9X6Y4</accession>
<evidence type="ECO:0000313" key="3">
    <source>
        <dbReference type="Proteomes" id="UP000010475"/>
    </source>
</evidence>
<evidence type="ECO:0000256" key="1">
    <source>
        <dbReference type="SAM" id="MobiDB-lite"/>
    </source>
</evidence>
<name>K9X6Y4_9NOST</name>
<dbReference type="HOGENOM" id="CLU_2751069_0_0_3"/>
<feature type="compositionally biased region" description="Basic and acidic residues" evidence="1">
    <location>
        <begin position="16"/>
        <end position="25"/>
    </location>
</feature>
<feature type="region of interest" description="Disordered" evidence="1">
    <location>
        <begin position="1"/>
        <end position="25"/>
    </location>
</feature>
<keyword evidence="3" id="KW-1185">Reference proteome</keyword>
<dbReference type="OrthoDB" id="517605at2"/>
<dbReference type="AlphaFoldDB" id="K9X6Y4"/>
<sequence>MASDFHEQQQNFISDMKADKEEKTYMRSDEIRAGSSEMMTHAQRQTFLKTSSLGKLFGVAHLLPEVKLGN</sequence>
<evidence type="ECO:0000313" key="2">
    <source>
        <dbReference type="EMBL" id="AFZ27407.1"/>
    </source>
</evidence>